<dbReference type="Proteomes" id="UP000019377">
    <property type="component" value="Unassembled WGS sequence"/>
</dbReference>
<dbReference type="InterPro" id="IPR051575">
    <property type="entry name" value="Myb-like_DNA-bd"/>
</dbReference>
<dbReference type="InterPro" id="IPR017930">
    <property type="entry name" value="Myb_dom"/>
</dbReference>
<keyword evidence="4" id="KW-0539">Nucleus</keyword>
<dbReference type="GO" id="GO:0000978">
    <property type="term" value="F:RNA polymerase II cis-regulatory region sequence-specific DNA binding"/>
    <property type="evidence" value="ECO:0007669"/>
    <property type="project" value="TreeGrafter"/>
</dbReference>
<dbReference type="GO" id="GO:0042796">
    <property type="term" value="P:snRNA transcription by RNA polymerase III"/>
    <property type="evidence" value="ECO:0007669"/>
    <property type="project" value="TreeGrafter"/>
</dbReference>
<dbReference type="GO" id="GO:0001006">
    <property type="term" value="F:RNA polymerase III type 3 promoter sequence-specific DNA binding"/>
    <property type="evidence" value="ECO:0007669"/>
    <property type="project" value="TreeGrafter"/>
</dbReference>
<organism evidence="8 9">
    <name type="scientific">Kalmanozyma brasiliensis (strain GHG001)</name>
    <name type="common">Yeast</name>
    <name type="synonym">Pseudozyma brasiliensis</name>
    <dbReference type="NCBI Taxonomy" id="1365824"/>
    <lineage>
        <taxon>Eukaryota</taxon>
        <taxon>Fungi</taxon>
        <taxon>Dikarya</taxon>
        <taxon>Basidiomycota</taxon>
        <taxon>Ustilaginomycotina</taxon>
        <taxon>Ustilaginomycetes</taxon>
        <taxon>Ustilaginales</taxon>
        <taxon>Ustilaginaceae</taxon>
        <taxon>Kalmanozyma</taxon>
    </lineage>
</organism>
<dbReference type="Gene3D" id="1.10.10.60">
    <property type="entry name" value="Homeodomain-like"/>
    <property type="match status" value="1"/>
</dbReference>
<dbReference type="OrthoDB" id="2143914at2759"/>
<evidence type="ECO:0000313" key="8">
    <source>
        <dbReference type="EMBL" id="EST09488.1"/>
    </source>
</evidence>
<dbReference type="CDD" id="cd00167">
    <property type="entry name" value="SANT"/>
    <property type="match status" value="1"/>
</dbReference>
<feature type="compositionally biased region" description="Basic and acidic residues" evidence="5">
    <location>
        <begin position="506"/>
        <end position="526"/>
    </location>
</feature>
<dbReference type="eggNOG" id="KOG0049">
    <property type="taxonomic scope" value="Eukaryota"/>
</dbReference>
<dbReference type="PROSITE" id="PS51294">
    <property type="entry name" value="HTH_MYB"/>
    <property type="match status" value="1"/>
</dbReference>
<feature type="compositionally biased region" description="Low complexity" evidence="5">
    <location>
        <begin position="548"/>
        <end position="563"/>
    </location>
</feature>
<evidence type="ECO:0000313" key="9">
    <source>
        <dbReference type="Proteomes" id="UP000019377"/>
    </source>
</evidence>
<feature type="compositionally biased region" description="Polar residues" evidence="5">
    <location>
        <begin position="533"/>
        <end position="547"/>
    </location>
</feature>
<dbReference type="EMBL" id="KI545852">
    <property type="protein sequence ID" value="EST09488.1"/>
    <property type="molecule type" value="Genomic_DNA"/>
</dbReference>
<feature type="domain" description="Myb-like" evidence="6">
    <location>
        <begin position="356"/>
        <end position="407"/>
    </location>
</feature>
<dbReference type="Pfam" id="PF00249">
    <property type="entry name" value="Myb_DNA-binding"/>
    <property type="match status" value="1"/>
</dbReference>
<feature type="compositionally biased region" description="Low complexity" evidence="5">
    <location>
        <begin position="29"/>
        <end position="39"/>
    </location>
</feature>
<dbReference type="InterPro" id="IPR001005">
    <property type="entry name" value="SANT/Myb"/>
</dbReference>
<evidence type="ECO:0000256" key="1">
    <source>
        <dbReference type="ARBA" id="ARBA00023015"/>
    </source>
</evidence>
<evidence type="ECO:0000259" key="7">
    <source>
        <dbReference type="PROSITE" id="PS51294"/>
    </source>
</evidence>
<evidence type="ECO:0000256" key="5">
    <source>
        <dbReference type="SAM" id="MobiDB-lite"/>
    </source>
</evidence>
<dbReference type="SUPFAM" id="SSF46689">
    <property type="entry name" value="Homeodomain-like"/>
    <property type="match status" value="1"/>
</dbReference>
<evidence type="ECO:0000256" key="2">
    <source>
        <dbReference type="ARBA" id="ARBA00023125"/>
    </source>
</evidence>
<dbReference type="InterPro" id="IPR009057">
    <property type="entry name" value="Homeodomain-like_sf"/>
</dbReference>
<dbReference type="AlphaFoldDB" id="V5EZV3"/>
<dbReference type="SMART" id="SM00717">
    <property type="entry name" value="SANT"/>
    <property type="match status" value="1"/>
</dbReference>
<gene>
    <name evidence="8" type="ORF">PSEUBRA_SCAF10g05444</name>
</gene>
<dbReference type="OMA" id="RGAWRFM"/>
<evidence type="ECO:0000259" key="6">
    <source>
        <dbReference type="PROSITE" id="PS50090"/>
    </source>
</evidence>
<sequence>MDGRVTDPNSDSDPQAVLRQLIRQAEVNAPAATVPPTQTADEDHDSVSSDGGDDSVSISSHSSADDTDSAEQVDEQEDASSPPSTSMHGSTQLLSDEQLSATLASIAADRQELTTLLQHKRYLFNAQKRNVKHQRSLQKALDFLTKTREELKSTLRSLDVADVVDAEDLSLEVIRSHKLAEDAAATCPFSASMVQQIPLLRLQSIERAEYDNALGVRMWLESEDQQLRTAVKGAAMKARTMQLSMDPAFHGDALAEAANMDEETALRLAEDALVQRDQPDLTPAEDDNIKELFSLFRGAWRFMTLHASASPNVSLSALLPASSGKEASSNDRPPTLLGKVARDPQVVYRRFRNTLDPALATGSWSLREDTSLINAVRLVGQDNWAAVAARMAGRNSTQCRERWARRLKQVVAEADPADSQGELGEEQVAELMDRKKTLVWTKEMNDTLLSYLDDELKARDGRTFVSIAKKVSEQTGMALSDKSIRDHVFTLRRARARLAQAGGPSGDKDKGKSKELHEEGTGDDAKQPASIESVPSTTSASPSQILQAPTTSSEELTASLSTPKARPRTAIVPGAKRRKL</sequence>
<keyword evidence="1" id="KW-0805">Transcription regulation</keyword>
<dbReference type="HOGENOM" id="CLU_013359_0_0_1"/>
<proteinExistence type="predicted"/>
<feature type="region of interest" description="Disordered" evidence="5">
    <location>
        <begin position="497"/>
        <end position="580"/>
    </location>
</feature>
<keyword evidence="9" id="KW-1185">Reference proteome</keyword>
<dbReference type="GO" id="GO:0019185">
    <property type="term" value="C:snRNA-activating protein complex"/>
    <property type="evidence" value="ECO:0007669"/>
    <property type="project" value="TreeGrafter"/>
</dbReference>
<keyword evidence="3" id="KW-0804">Transcription</keyword>
<protein>
    <submittedName>
        <fullName evidence="8">Uncharacterized protein</fullName>
    </submittedName>
</protein>
<feature type="compositionally biased region" description="Polar residues" evidence="5">
    <location>
        <begin position="79"/>
        <end position="91"/>
    </location>
</feature>
<feature type="region of interest" description="Disordered" evidence="5">
    <location>
        <begin position="1"/>
        <end position="91"/>
    </location>
</feature>
<dbReference type="STRING" id="1365824.V5EZV3"/>
<evidence type="ECO:0000256" key="4">
    <source>
        <dbReference type="ARBA" id="ARBA00023242"/>
    </source>
</evidence>
<feature type="compositionally biased region" description="Acidic residues" evidence="5">
    <location>
        <begin position="65"/>
        <end position="78"/>
    </location>
</feature>
<keyword evidence="2" id="KW-0238">DNA-binding</keyword>
<dbReference type="PANTHER" id="PTHR46621">
    <property type="entry name" value="SNRNA-ACTIVATING PROTEIN COMPLEX SUBUNIT 4"/>
    <property type="match status" value="1"/>
</dbReference>
<accession>V5EZV3</accession>
<feature type="domain" description="HTH myb-type" evidence="7">
    <location>
        <begin position="356"/>
        <end position="411"/>
    </location>
</feature>
<dbReference type="GO" id="GO:0042795">
    <property type="term" value="P:snRNA transcription by RNA polymerase II"/>
    <property type="evidence" value="ECO:0007669"/>
    <property type="project" value="TreeGrafter"/>
</dbReference>
<dbReference type="PANTHER" id="PTHR46621:SF1">
    <property type="entry name" value="SNRNA-ACTIVATING PROTEIN COMPLEX SUBUNIT 4"/>
    <property type="match status" value="1"/>
</dbReference>
<name>V5EZV3_KALBG</name>
<reference evidence="9" key="1">
    <citation type="journal article" date="2013" name="Genome Announc.">
        <title>Draft genome sequence of Pseudozyma brasiliensis sp. nov. strain GHG001, a high producer of endo-1,4-xylanase isolated from an insect pest of sugarcane.</title>
        <authorList>
            <person name="Oliveira J.V.D.C."/>
            <person name="dos Santos R.A.C."/>
            <person name="Borges T.A."/>
            <person name="Riano-Pachon D.M."/>
            <person name="Goldman G.H."/>
        </authorList>
    </citation>
    <scope>NUCLEOTIDE SEQUENCE [LARGE SCALE GENOMIC DNA]</scope>
    <source>
        <strain evidence="9">GHG001</strain>
    </source>
</reference>
<dbReference type="PROSITE" id="PS50090">
    <property type="entry name" value="MYB_LIKE"/>
    <property type="match status" value="1"/>
</dbReference>
<evidence type="ECO:0000256" key="3">
    <source>
        <dbReference type="ARBA" id="ARBA00023163"/>
    </source>
</evidence>
<feature type="compositionally biased region" description="Low complexity" evidence="5">
    <location>
        <begin position="48"/>
        <end position="62"/>
    </location>
</feature>